<proteinExistence type="predicted"/>
<feature type="domain" description="Putative metallopeptidase" evidence="2">
    <location>
        <begin position="33"/>
        <end position="291"/>
    </location>
</feature>
<evidence type="ECO:0000313" key="4">
    <source>
        <dbReference type="Proteomes" id="UP000824024"/>
    </source>
</evidence>
<comment type="caution">
    <text evidence="3">The sequence shown here is derived from an EMBL/GenBank/DDBJ whole genome shotgun (WGS) entry which is preliminary data.</text>
</comment>
<evidence type="ECO:0000259" key="1">
    <source>
        <dbReference type="Pfam" id="PF09967"/>
    </source>
</evidence>
<dbReference type="Gene3D" id="3.40.50.410">
    <property type="entry name" value="von Willebrand factor, type A domain"/>
    <property type="match status" value="1"/>
</dbReference>
<dbReference type="PANTHER" id="PTHR38730:SF1">
    <property type="entry name" value="SLL7028 PROTEIN"/>
    <property type="match status" value="1"/>
</dbReference>
<protein>
    <submittedName>
        <fullName evidence="3">Metallopeptidase</fullName>
    </submittedName>
</protein>
<evidence type="ECO:0000313" key="3">
    <source>
        <dbReference type="EMBL" id="HIZ07179.1"/>
    </source>
</evidence>
<name>A0A9D2IFA2_9FIRM</name>
<dbReference type="AlphaFoldDB" id="A0A9D2IFA2"/>
<accession>A0A9D2IFA2</accession>
<dbReference type="SUPFAM" id="SSF53300">
    <property type="entry name" value="vWA-like"/>
    <property type="match status" value="1"/>
</dbReference>
<sequence>MQQMTEEMREIIDAEEAKKAEYAQLASKIMTFARDQVMISMRFLDRALFRMPMVAADTVSTYGVNGRIIYFNPEYVLRSFKQERNRCTRAFLHMIFHCIFSHPFQYEKMERQYWDLACDVAVEKSILDLKLEDTVLDTDPQREKILKKFQEEVPVLTAERIYHFLKKTPEQAKLWLQHEELFEQDDHIHWIPPKETDAAERTGDTFTTDTRSAMVGCHEADTGEEGADQVEDLDEVLLGQTQSDWADVSQHAKLDLETFSREQGFGAGSLLWNLKETLREKYDYGEFLKKFAVMGEEMHINDDEFDYVYYTYGLELYGNMPLVEPLEYRENKRIREFVIAIDTSGSCQGSTVEKFLQKTYNILKNTESYFSRVNIHIIQCDSKIQRDVKVTSDQEFDAYMQNVELSGFGGTDFRPVFEYVDDMIQRHEFQNLRGLIYFTDGKGTFPEKAPDYETAFVFIEEGFSIPEVPSWAIRLVLREDDI</sequence>
<dbReference type="Proteomes" id="UP000824024">
    <property type="component" value="Unassembled WGS sequence"/>
</dbReference>
<gene>
    <name evidence="3" type="ORF">IAA08_04495</name>
</gene>
<dbReference type="InterPro" id="IPR018698">
    <property type="entry name" value="VWA-like_dom"/>
</dbReference>
<dbReference type="CDD" id="cd00198">
    <property type="entry name" value="vWFA"/>
    <property type="match status" value="1"/>
</dbReference>
<dbReference type="InterPro" id="IPR025154">
    <property type="entry name" value="Put_metallopeptidase_dom"/>
</dbReference>
<dbReference type="EMBL" id="DXCH01000129">
    <property type="protein sequence ID" value="HIZ07179.1"/>
    <property type="molecule type" value="Genomic_DNA"/>
</dbReference>
<dbReference type="Pfam" id="PF13203">
    <property type="entry name" value="DUF2201_N"/>
    <property type="match status" value="1"/>
</dbReference>
<reference evidence="3" key="2">
    <citation type="submission" date="2021-04" db="EMBL/GenBank/DDBJ databases">
        <authorList>
            <person name="Gilroy R."/>
        </authorList>
    </citation>
    <scope>NUCLEOTIDE SEQUENCE</scope>
    <source>
        <strain evidence="3">CHK192-9172</strain>
    </source>
</reference>
<dbReference type="PANTHER" id="PTHR38730">
    <property type="entry name" value="SLL7028 PROTEIN"/>
    <property type="match status" value="1"/>
</dbReference>
<evidence type="ECO:0000259" key="2">
    <source>
        <dbReference type="Pfam" id="PF13203"/>
    </source>
</evidence>
<dbReference type="InterPro" id="IPR036465">
    <property type="entry name" value="vWFA_dom_sf"/>
</dbReference>
<feature type="domain" description="VWA-like" evidence="1">
    <location>
        <begin position="338"/>
        <end position="475"/>
    </location>
</feature>
<reference evidence="3" key="1">
    <citation type="journal article" date="2021" name="PeerJ">
        <title>Extensive microbial diversity within the chicken gut microbiome revealed by metagenomics and culture.</title>
        <authorList>
            <person name="Gilroy R."/>
            <person name="Ravi A."/>
            <person name="Getino M."/>
            <person name="Pursley I."/>
            <person name="Horton D.L."/>
            <person name="Alikhan N.F."/>
            <person name="Baker D."/>
            <person name="Gharbi K."/>
            <person name="Hall N."/>
            <person name="Watson M."/>
            <person name="Adriaenssens E.M."/>
            <person name="Foster-Nyarko E."/>
            <person name="Jarju S."/>
            <person name="Secka A."/>
            <person name="Antonio M."/>
            <person name="Oren A."/>
            <person name="Chaudhuri R.R."/>
            <person name="La Ragione R."/>
            <person name="Hildebrand F."/>
            <person name="Pallen M.J."/>
        </authorList>
    </citation>
    <scope>NUCLEOTIDE SEQUENCE</scope>
    <source>
        <strain evidence="3">CHK192-9172</strain>
    </source>
</reference>
<dbReference type="Pfam" id="PF09967">
    <property type="entry name" value="DUF2201"/>
    <property type="match status" value="1"/>
</dbReference>
<organism evidence="3 4">
    <name type="scientific">Candidatus Eubacterium avistercoris</name>
    <dbReference type="NCBI Taxonomy" id="2838567"/>
    <lineage>
        <taxon>Bacteria</taxon>
        <taxon>Bacillati</taxon>
        <taxon>Bacillota</taxon>
        <taxon>Clostridia</taxon>
        <taxon>Eubacteriales</taxon>
        <taxon>Eubacteriaceae</taxon>
        <taxon>Eubacterium</taxon>
    </lineage>
</organism>